<protein>
    <recommendedName>
        <fullName evidence="5">GCM domain-containing protein</fullName>
    </recommendedName>
</protein>
<feature type="compositionally biased region" description="Low complexity" evidence="1">
    <location>
        <begin position="53"/>
        <end position="63"/>
    </location>
</feature>
<evidence type="ECO:0000313" key="4">
    <source>
        <dbReference type="Proteomes" id="UP000005240"/>
    </source>
</evidence>
<dbReference type="EMBL" id="ADAS02000003">
    <property type="protein sequence ID" value="OAV99241.1"/>
    <property type="molecule type" value="Genomic_DNA"/>
</dbReference>
<evidence type="ECO:0000256" key="1">
    <source>
        <dbReference type="SAM" id="MobiDB-lite"/>
    </source>
</evidence>
<feature type="compositionally biased region" description="Basic and acidic residues" evidence="1">
    <location>
        <begin position="64"/>
        <end position="79"/>
    </location>
</feature>
<reference evidence="3 4" key="3">
    <citation type="journal article" date="2017" name="G3 (Bethesda)">
        <title>Comparative analysis highlights variable genome content of wheat rusts and divergence of the mating loci.</title>
        <authorList>
            <person name="Cuomo C.A."/>
            <person name="Bakkeren G."/>
            <person name="Khalil H.B."/>
            <person name="Panwar V."/>
            <person name="Joly D."/>
            <person name="Linning R."/>
            <person name="Sakthikumar S."/>
            <person name="Song X."/>
            <person name="Adiconis X."/>
            <person name="Fan L."/>
            <person name="Goldberg J.M."/>
            <person name="Levin J.Z."/>
            <person name="Young S."/>
            <person name="Zeng Q."/>
            <person name="Anikster Y."/>
            <person name="Bruce M."/>
            <person name="Wang M."/>
            <person name="Yin C."/>
            <person name="McCallum B."/>
            <person name="Szabo L.J."/>
            <person name="Hulbert S."/>
            <person name="Chen X."/>
            <person name="Fellers J.P."/>
        </authorList>
    </citation>
    <scope>NUCLEOTIDE SEQUENCE</scope>
    <source>
        <strain evidence="3">isolate 1-1 / race 1 (BBBD)</strain>
        <strain evidence="4">Isolate 1-1 / race 1 (BBBD)</strain>
    </source>
</reference>
<dbReference type="VEuPathDB" id="FungiDB:PTTG_25320"/>
<evidence type="ECO:0000313" key="3">
    <source>
        <dbReference type="EnsemblFungi" id="PTTG_25320-t43_1-p1"/>
    </source>
</evidence>
<reference evidence="2" key="2">
    <citation type="submission" date="2016-05" db="EMBL/GenBank/DDBJ databases">
        <title>Comparative analysis highlights variable genome content of wheat rusts and divergence of the mating loci.</title>
        <authorList>
            <person name="Cuomo C.A."/>
            <person name="Bakkeren G."/>
            <person name="Szabo L."/>
            <person name="Khalil H."/>
            <person name="Joly D."/>
            <person name="Goldberg J."/>
            <person name="Young S."/>
            <person name="Zeng Q."/>
            <person name="Fellers J."/>
        </authorList>
    </citation>
    <scope>NUCLEOTIDE SEQUENCE [LARGE SCALE GENOMIC DNA]</scope>
    <source>
        <strain evidence="2">1-1 BBBD Race 1</strain>
    </source>
</reference>
<keyword evidence="4" id="KW-1185">Reference proteome</keyword>
<gene>
    <name evidence="2" type="ORF">PTTG_25320</name>
</gene>
<reference evidence="3" key="4">
    <citation type="submission" date="2025-05" db="UniProtKB">
        <authorList>
            <consortium name="EnsemblFungi"/>
        </authorList>
    </citation>
    <scope>IDENTIFICATION</scope>
    <source>
        <strain evidence="3">isolate 1-1 / race 1 (BBBD)</strain>
    </source>
</reference>
<dbReference type="Proteomes" id="UP000005240">
    <property type="component" value="Unassembled WGS sequence"/>
</dbReference>
<proteinExistence type="predicted"/>
<sequence length="421" mass="46941">MKVARHVVPGTSLDKYEASGHQSDKASETPRQALSLIKKKLVPTQPQKPTIAKSDSGSSSGQSEGKKEKEKDQEKKDKEWFIPNMSNNHKTFINHGCKLDPQGYPLYPNGQTTFVQLPGKDITNFGSTAFVKRHNGNSQANGKWKCKGLAGKCPGNVFHLECEDTSVQFDVHLKSGWGLLQHKGTHKHPWVKAKKPDLLLKADFAKLIKENPSAGAFNLKLGKKANENNEKDGTFEGVTDIHSCFQNANQLAYHHKTLLAEMGIFLGKGGADLGDRLLLNMFSWALRGLYIISCLFLPGSEHFTFQKKWMLEQLLARDKNGELYHGGLVSGVTYQFFEKVVDTRAALLDLRINVRQVVDFSKAQMQGHKVAYMDVFHVSDKDKVELMLKGCQQHFSAQVTQFRAGKNKTVAGTQYPLAGTR</sequence>
<feature type="compositionally biased region" description="Basic and acidic residues" evidence="1">
    <location>
        <begin position="14"/>
        <end position="28"/>
    </location>
</feature>
<reference evidence="2" key="1">
    <citation type="submission" date="2009-11" db="EMBL/GenBank/DDBJ databases">
        <authorList>
            <consortium name="The Broad Institute Genome Sequencing Platform"/>
            <person name="Ward D."/>
            <person name="Feldgarden M."/>
            <person name="Earl A."/>
            <person name="Young S.K."/>
            <person name="Zeng Q."/>
            <person name="Koehrsen M."/>
            <person name="Alvarado L."/>
            <person name="Berlin A."/>
            <person name="Bochicchio J."/>
            <person name="Borenstein D."/>
            <person name="Chapman S.B."/>
            <person name="Chen Z."/>
            <person name="Engels R."/>
            <person name="Freedman E."/>
            <person name="Gellesch M."/>
            <person name="Goldberg J."/>
            <person name="Griggs A."/>
            <person name="Gujja S."/>
            <person name="Heilman E."/>
            <person name="Heiman D."/>
            <person name="Hepburn T."/>
            <person name="Howarth C."/>
            <person name="Jen D."/>
            <person name="Larson L."/>
            <person name="Lewis B."/>
            <person name="Mehta T."/>
            <person name="Park D."/>
            <person name="Pearson M."/>
            <person name="Roberts A."/>
            <person name="Saif S."/>
            <person name="Shea T."/>
            <person name="Shenoy N."/>
            <person name="Sisk P."/>
            <person name="Stolte C."/>
            <person name="Sykes S."/>
            <person name="Thomson T."/>
            <person name="Walk T."/>
            <person name="White J."/>
            <person name="Yandava C."/>
            <person name="Izard J."/>
            <person name="Baranova O.V."/>
            <person name="Blanton J.M."/>
            <person name="Tanner A.C."/>
            <person name="Dewhirst F.E."/>
            <person name="Haas B."/>
            <person name="Nusbaum C."/>
            <person name="Birren B."/>
        </authorList>
    </citation>
    <scope>NUCLEOTIDE SEQUENCE [LARGE SCALE GENOMIC DNA]</scope>
    <source>
        <strain evidence="2">1-1 BBBD Race 1</strain>
    </source>
</reference>
<organism evidence="2">
    <name type="scientific">Puccinia triticina (isolate 1-1 / race 1 (BBBD))</name>
    <name type="common">Brown leaf rust fungus</name>
    <dbReference type="NCBI Taxonomy" id="630390"/>
    <lineage>
        <taxon>Eukaryota</taxon>
        <taxon>Fungi</taxon>
        <taxon>Dikarya</taxon>
        <taxon>Basidiomycota</taxon>
        <taxon>Pucciniomycotina</taxon>
        <taxon>Pucciniomycetes</taxon>
        <taxon>Pucciniales</taxon>
        <taxon>Pucciniaceae</taxon>
        <taxon>Puccinia</taxon>
    </lineage>
</organism>
<dbReference type="EnsemblFungi" id="PTTG_25320-t43_1">
    <property type="protein sequence ID" value="PTTG_25320-t43_1-p1"/>
    <property type="gene ID" value="PTTG_25320"/>
</dbReference>
<dbReference type="AlphaFoldDB" id="A0A180H350"/>
<dbReference type="OrthoDB" id="3046222at2759"/>
<accession>A0A180H350</accession>
<feature type="region of interest" description="Disordered" evidence="1">
    <location>
        <begin position="1"/>
        <end position="79"/>
    </location>
</feature>
<name>A0A180H350_PUCT1</name>
<evidence type="ECO:0008006" key="5">
    <source>
        <dbReference type="Google" id="ProtNLM"/>
    </source>
</evidence>
<evidence type="ECO:0000313" key="2">
    <source>
        <dbReference type="EMBL" id="OAV99241.1"/>
    </source>
</evidence>
<dbReference type="STRING" id="630390.A0A180H350"/>